<dbReference type="HAMAP" id="MF_00209">
    <property type="entry name" value="Inorganic_PPase"/>
    <property type="match status" value="1"/>
</dbReference>
<keyword evidence="4 5" id="KW-0460">Magnesium</keyword>
<dbReference type="NCBIfam" id="NF001886">
    <property type="entry name" value="PRK00642.1"/>
    <property type="match status" value="1"/>
</dbReference>
<dbReference type="PROSITE" id="PS00387">
    <property type="entry name" value="PPASE"/>
    <property type="match status" value="1"/>
</dbReference>
<dbReference type="InterPro" id="IPR008162">
    <property type="entry name" value="Pyrophosphatase"/>
</dbReference>
<dbReference type="InterPro" id="IPR036649">
    <property type="entry name" value="Pyrophosphatase_sf"/>
</dbReference>
<protein>
    <recommendedName>
        <fullName evidence="5">Inorganic pyrophosphatase</fullName>
        <ecNumber evidence="5">3.6.1.1</ecNumber>
    </recommendedName>
    <alternativeName>
        <fullName evidence="5">Pyrophosphate phospho-hydrolase</fullName>
        <shortName evidence="5">PPase</shortName>
    </alternativeName>
</protein>
<dbReference type="AlphaFoldDB" id="A0A2U2XFD9"/>
<comment type="caution">
    <text evidence="6">The sequence shown here is derived from an EMBL/GenBank/DDBJ whole genome shotgun (WGS) entry which is preliminary data.</text>
</comment>
<dbReference type="OrthoDB" id="5187599at2"/>
<dbReference type="PANTHER" id="PTHR10286">
    <property type="entry name" value="INORGANIC PYROPHOSPHATASE"/>
    <property type="match status" value="1"/>
</dbReference>
<keyword evidence="2 5" id="KW-0479">Metal-binding</keyword>
<name>A0A2U2XFD9_9FLAO</name>
<dbReference type="SUPFAM" id="SSF50324">
    <property type="entry name" value="Inorganic pyrophosphatase"/>
    <property type="match status" value="1"/>
</dbReference>
<dbReference type="RefSeq" id="WP_109358628.1">
    <property type="nucleotide sequence ID" value="NZ_QFRJ01000002.1"/>
</dbReference>
<dbReference type="Gene3D" id="3.90.80.10">
    <property type="entry name" value="Inorganic pyrophosphatase"/>
    <property type="match status" value="1"/>
</dbReference>
<evidence type="ECO:0000313" key="7">
    <source>
        <dbReference type="Proteomes" id="UP000245370"/>
    </source>
</evidence>
<feature type="binding site" evidence="5">
    <location>
        <position position="73"/>
    </location>
    <ligand>
        <name>substrate</name>
    </ligand>
</feature>
<comment type="subunit">
    <text evidence="5">Homohexamer.</text>
</comment>
<feature type="binding site" evidence="5">
    <location>
        <position position="106"/>
    </location>
    <ligand>
        <name>Mg(2+)</name>
        <dbReference type="ChEBI" id="CHEBI:18420"/>
        <label>2</label>
    </ligand>
</feature>
<keyword evidence="3 5" id="KW-0378">Hydrolase</keyword>
<gene>
    <name evidence="5" type="primary">ppa</name>
    <name evidence="6" type="ORF">DIT68_04575</name>
</gene>
<accession>A0A2U2XFD9</accession>
<evidence type="ECO:0000256" key="1">
    <source>
        <dbReference type="ARBA" id="ARBA00001946"/>
    </source>
</evidence>
<feature type="binding site" evidence="5">
    <location>
        <position position="47"/>
    </location>
    <ligand>
        <name>substrate</name>
    </ligand>
</feature>
<dbReference type="GO" id="GO:0004427">
    <property type="term" value="F:inorganic diphosphate phosphatase activity"/>
    <property type="evidence" value="ECO:0007669"/>
    <property type="project" value="UniProtKB-UniRule"/>
</dbReference>
<feature type="binding site" evidence="5">
    <location>
        <position position="106"/>
    </location>
    <ligand>
        <name>Mg(2+)</name>
        <dbReference type="ChEBI" id="CHEBI:18420"/>
        <label>1</label>
    </ligand>
</feature>
<dbReference type="Proteomes" id="UP000245370">
    <property type="component" value="Unassembled WGS sequence"/>
</dbReference>
<reference evidence="6 7" key="1">
    <citation type="submission" date="2018-05" db="EMBL/GenBank/DDBJ databases">
        <title>Brumimicrobium oceani sp. nov., isolated from coastal sediment.</title>
        <authorList>
            <person name="Kou Y."/>
        </authorList>
    </citation>
    <scope>NUCLEOTIDE SEQUENCE [LARGE SCALE GENOMIC DNA]</scope>
    <source>
        <strain evidence="6 7">C305</strain>
    </source>
</reference>
<comment type="subcellular location">
    <subcellularLocation>
        <location evidence="5">Cytoplasm</location>
    </subcellularLocation>
</comment>
<feature type="binding site" evidence="5">
    <location>
        <position position="139"/>
    </location>
    <ligand>
        <name>Mg(2+)</name>
        <dbReference type="ChEBI" id="CHEBI:18420"/>
        <label>1</label>
    </ligand>
</feature>
<dbReference type="GO" id="GO:0006796">
    <property type="term" value="P:phosphate-containing compound metabolic process"/>
    <property type="evidence" value="ECO:0007669"/>
    <property type="project" value="InterPro"/>
</dbReference>
<dbReference type="Pfam" id="PF00719">
    <property type="entry name" value="Pyrophosphatase"/>
    <property type="match status" value="1"/>
</dbReference>
<dbReference type="EC" id="3.6.1.1" evidence="5"/>
<sequence>MKDEVAKLAEALKQRFVAHPWHGITIGEKQPELINAFIEIVPSDAIKYEVDKESGYLMVDRPQKFSNYMPCMYGFVPQTLCDKSVAEFANEKTGRTNIVGDNDPLDICVLSEREVNCGNIIAECIPVGGFRMIDGGEADDKIIAVLKDDQVYGEMTSIDQIPQRVLERVKHFFLTYKDLGGNSKNVEITHTYGAEEAKEVIRRSSLDYIEKHGDADTLLAEALAGVLQSKV</sequence>
<evidence type="ECO:0000256" key="5">
    <source>
        <dbReference type="HAMAP-Rule" id="MF_00209"/>
    </source>
</evidence>
<comment type="cofactor">
    <cofactor evidence="1 5">
        <name>Mg(2+)</name>
        <dbReference type="ChEBI" id="CHEBI:18420"/>
    </cofactor>
</comment>
<keyword evidence="7" id="KW-1185">Reference proteome</keyword>
<feature type="binding site" evidence="5">
    <location>
        <position position="101"/>
    </location>
    <ligand>
        <name>Mg(2+)</name>
        <dbReference type="ChEBI" id="CHEBI:18420"/>
        <label>1</label>
    </ligand>
</feature>
<evidence type="ECO:0000256" key="4">
    <source>
        <dbReference type="ARBA" id="ARBA00022842"/>
    </source>
</evidence>
<reference evidence="6 7" key="2">
    <citation type="submission" date="2018-05" db="EMBL/GenBank/DDBJ databases">
        <authorList>
            <person name="Lanie J.A."/>
            <person name="Ng W.-L."/>
            <person name="Kazmierczak K.M."/>
            <person name="Andrzejewski T.M."/>
            <person name="Davidsen T.M."/>
            <person name="Wayne K.J."/>
            <person name="Tettelin H."/>
            <person name="Glass J.I."/>
            <person name="Rusch D."/>
            <person name="Podicherti R."/>
            <person name="Tsui H.-C.T."/>
            <person name="Winkler M.E."/>
        </authorList>
    </citation>
    <scope>NUCLEOTIDE SEQUENCE [LARGE SCALE GENOMIC DNA]</scope>
    <source>
        <strain evidence="6 7">C305</strain>
    </source>
</reference>
<comment type="similarity">
    <text evidence="5">Belongs to the PPase family.</text>
</comment>
<feature type="binding site" evidence="5">
    <location>
        <position position="176"/>
    </location>
    <ligand>
        <name>substrate</name>
    </ligand>
</feature>
<evidence type="ECO:0000256" key="3">
    <source>
        <dbReference type="ARBA" id="ARBA00022801"/>
    </source>
</evidence>
<comment type="catalytic activity">
    <reaction evidence="5">
        <text>diphosphate + H2O = 2 phosphate + H(+)</text>
        <dbReference type="Rhea" id="RHEA:24576"/>
        <dbReference type="ChEBI" id="CHEBI:15377"/>
        <dbReference type="ChEBI" id="CHEBI:15378"/>
        <dbReference type="ChEBI" id="CHEBI:33019"/>
        <dbReference type="ChEBI" id="CHEBI:43474"/>
        <dbReference type="EC" id="3.6.1.1"/>
    </reaction>
</comment>
<proteinExistence type="inferred from homology"/>
<comment type="function">
    <text evidence="5">Catalyzes the hydrolysis of inorganic pyrophosphate (PPi) forming two phosphate ions.</text>
</comment>
<feature type="binding site" evidence="5">
    <location>
        <position position="61"/>
    </location>
    <ligand>
        <name>substrate</name>
    </ligand>
</feature>
<keyword evidence="5" id="KW-0963">Cytoplasm</keyword>
<dbReference type="GO" id="GO:0005737">
    <property type="term" value="C:cytoplasm"/>
    <property type="evidence" value="ECO:0007669"/>
    <property type="project" value="UniProtKB-SubCell"/>
</dbReference>
<dbReference type="GO" id="GO:0000287">
    <property type="term" value="F:magnesium ion binding"/>
    <property type="evidence" value="ECO:0007669"/>
    <property type="project" value="UniProtKB-UniRule"/>
</dbReference>
<dbReference type="CDD" id="cd00412">
    <property type="entry name" value="pyrophosphatase"/>
    <property type="match status" value="1"/>
</dbReference>
<evidence type="ECO:0000313" key="6">
    <source>
        <dbReference type="EMBL" id="PWH86516.1"/>
    </source>
</evidence>
<organism evidence="6 7">
    <name type="scientific">Brumimicrobium oceani</name>
    <dbReference type="NCBI Taxonomy" id="2100725"/>
    <lineage>
        <taxon>Bacteria</taxon>
        <taxon>Pseudomonadati</taxon>
        <taxon>Bacteroidota</taxon>
        <taxon>Flavobacteriia</taxon>
        <taxon>Flavobacteriales</taxon>
        <taxon>Crocinitomicaceae</taxon>
        <taxon>Brumimicrobium</taxon>
    </lineage>
</organism>
<evidence type="ECO:0000256" key="2">
    <source>
        <dbReference type="ARBA" id="ARBA00022723"/>
    </source>
</evidence>
<dbReference type="EMBL" id="QFRJ01000002">
    <property type="protein sequence ID" value="PWH86516.1"/>
    <property type="molecule type" value="Genomic_DNA"/>
</dbReference>